<name>A0A4Z1PEG9_9PEZI</name>
<dbReference type="EMBL" id="SNSC02000006">
    <property type="protein sequence ID" value="TID23541.1"/>
    <property type="molecule type" value="Genomic_DNA"/>
</dbReference>
<proteinExistence type="predicted"/>
<evidence type="ECO:0000313" key="1">
    <source>
        <dbReference type="EMBL" id="TID23541.1"/>
    </source>
</evidence>
<comment type="caution">
    <text evidence="1">The sequence shown here is derived from an EMBL/GenBank/DDBJ whole genome shotgun (WGS) entry which is preliminary data.</text>
</comment>
<sequence>MLTPEGSLGLSSFSQEQAMLCYNEVLSQVHNRDHVRGSHNTHYDNNGYADHDTTACFSTKFLIGESPNQVAQVIALENALSHGVPTLAATMIAPWNGGDAVHH</sequence>
<reference evidence="1 2" key="1">
    <citation type="submission" date="2019-04" db="EMBL/GenBank/DDBJ databases">
        <title>High contiguity whole genome sequence and gene annotation resource for two Venturia nashicola isolates.</title>
        <authorList>
            <person name="Prokchorchik M."/>
            <person name="Won K."/>
            <person name="Lee Y."/>
            <person name="Choi E.D."/>
            <person name="Segonzac C."/>
            <person name="Sohn K.H."/>
        </authorList>
    </citation>
    <scope>NUCLEOTIDE SEQUENCE [LARGE SCALE GENOMIC DNA]</scope>
    <source>
        <strain evidence="1 2">PRI2</strain>
    </source>
</reference>
<protein>
    <submittedName>
        <fullName evidence="1">Uncharacterized protein</fullName>
    </submittedName>
</protein>
<evidence type="ECO:0000313" key="2">
    <source>
        <dbReference type="Proteomes" id="UP000298493"/>
    </source>
</evidence>
<organism evidence="1 2">
    <name type="scientific">Venturia nashicola</name>
    <dbReference type="NCBI Taxonomy" id="86259"/>
    <lineage>
        <taxon>Eukaryota</taxon>
        <taxon>Fungi</taxon>
        <taxon>Dikarya</taxon>
        <taxon>Ascomycota</taxon>
        <taxon>Pezizomycotina</taxon>
        <taxon>Dothideomycetes</taxon>
        <taxon>Pleosporomycetidae</taxon>
        <taxon>Venturiales</taxon>
        <taxon>Venturiaceae</taxon>
        <taxon>Venturia</taxon>
    </lineage>
</organism>
<dbReference type="AlphaFoldDB" id="A0A4Z1PEG9"/>
<keyword evidence="2" id="KW-1185">Reference proteome</keyword>
<accession>A0A4Z1PEG9</accession>
<gene>
    <name evidence="1" type="ORF">E6O75_ATG03177</name>
</gene>
<dbReference type="Proteomes" id="UP000298493">
    <property type="component" value="Unassembled WGS sequence"/>
</dbReference>